<accession>A0ACC0BL98</accession>
<evidence type="ECO:0000313" key="2">
    <source>
        <dbReference type="Proteomes" id="UP001060085"/>
    </source>
</evidence>
<evidence type="ECO:0000313" key="1">
    <source>
        <dbReference type="EMBL" id="KAI5673462.1"/>
    </source>
</evidence>
<dbReference type="EMBL" id="CM044703">
    <property type="protein sequence ID" value="KAI5673462.1"/>
    <property type="molecule type" value="Genomic_DNA"/>
</dbReference>
<proteinExistence type="predicted"/>
<comment type="caution">
    <text evidence="1">The sequence shown here is derived from an EMBL/GenBank/DDBJ whole genome shotgun (WGS) entry which is preliminary data.</text>
</comment>
<gene>
    <name evidence="1" type="ORF">M9H77_13826</name>
</gene>
<keyword evidence="2" id="KW-1185">Reference proteome</keyword>
<dbReference type="Proteomes" id="UP001060085">
    <property type="component" value="Linkage Group LG03"/>
</dbReference>
<sequence length="654" mass="76572">MCLALPESVEHIIWECPVIEPIWEELDILAKHGRSASFLVEGGMDMTMGKDWRLSIRGFDAYHQVCQKGFLSNPQYGKESSKNGEKIGPKRHKYATGRYYGNLGYQEYDEGDSCYKIGQSCWKKNEMMGRDFRVDYENYEGSSYSYMDDGYGHWYPYEQEATQKETRNSRAQKKVRLEEHLKEIGVMSNEHIGKKTSIGEPSYPWSKKSETEESARSQEVMLDKNDACEAKESHERIGRVEKKVERDESEISEERKEGTMQEKESLFEEDERINEEEESEKEENWMEASSNHKETSISFSSNSLPLSIEISFKELKLFLNAHVFHEDVFGKLFKDSLSNRPSYLIVCILKSSQSYTFLEYPLMLGDATRDHSCDNSLYDSRMNHYYSYVANVDSFVLGVENKEELKLGVLENKGKSLEKELLNLKEETTMSFSLNPSPLYYEFSFKELNLLLESPSFHGGIFLESLVESCSAKRVSWFNCSLCDDLHDKYVEKFVEDCSDMSSFLDTFVRHHEAFTLVNQLLLHVNEHFEFPCNRHEFFMDDESLKTLLNINNCGFQFFHLYFKKFIVVLESENNWGEFLEKAVFEEVCRKFCDLENFVNTFPHLKCEVVKSLKHEEYSSLPLEFFWKMCFSFSLPFRRRVCPNFKNNSSTPRI</sequence>
<organism evidence="1 2">
    <name type="scientific">Catharanthus roseus</name>
    <name type="common">Madagascar periwinkle</name>
    <name type="synonym">Vinca rosea</name>
    <dbReference type="NCBI Taxonomy" id="4058"/>
    <lineage>
        <taxon>Eukaryota</taxon>
        <taxon>Viridiplantae</taxon>
        <taxon>Streptophyta</taxon>
        <taxon>Embryophyta</taxon>
        <taxon>Tracheophyta</taxon>
        <taxon>Spermatophyta</taxon>
        <taxon>Magnoliopsida</taxon>
        <taxon>eudicotyledons</taxon>
        <taxon>Gunneridae</taxon>
        <taxon>Pentapetalae</taxon>
        <taxon>asterids</taxon>
        <taxon>lamiids</taxon>
        <taxon>Gentianales</taxon>
        <taxon>Apocynaceae</taxon>
        <taxon>Rauvolfioideae</taxon>
        <taxon>Vinceae</taxon>
        <taxon>Catharanthinae</taxon>
        <taxon>Catharanthus</taxon>
    </lineage>
</organism>
<reference evidence="2" key="1">
    <citation type="journal article" date="2023" name="Nat. Plants">
        <title>Single-cell RNA sequencing provides a high-resolution roadmap for understanding the multicellular compartmentation of specialized metabolism.</title>
        <authorList>
            <person name="Sun S."/>
            <person name="Shen X."/>
            <person name="Li Y."/>
            <person name="Li Y."/>
            <person name="Wang S."/>
            <person name="Li R."/>
            <person name="Zhang H."/>
            <person name="Shen G."/>
            <person name="Guo B."/>
            <person name="Wei J."/>
            <person name="Xu J."/>
            <person name="St-Pierre B."/>
            <person name="Chen S."/>
            <person name="Sun C."/>
        </authorList>
    </citation>
    <scope>NUCLEOTIDE SEQUENCE [LARGE SCALE GENOMIC DNA]</scope>
</reference>
<protein>
    <submittedName>
        <fullName evidence="1">Uncharacterized protein</fullName>
    </submittedName>
</protein>
<name>A0ACC0BL98_CATRO</name>